<proteinExistence type="predicted"/>
<evidence type="ECO:0000313" key="2">
    <source>
        <dbReference type="EMBL" id="PNF22833.1"/>
    </source>
</evidence>
<dbReference type="Proteomes" id="UP000235965">
    <property type="component" value="Unassembled WGS sequence"/>
</dbReference>
<gene>
    <name evidence="2" type="ORF">B7P43_G02169</name>
</gene>
<feature type="compositionally biased region" description="Basic and acidic residues" evidence="1">
    <location>
        <begin position="7"/>
        <end position="20"/>
    </location>
</feature>
<accession>A0A2J7Q2N8</accession>
<evidence type="ECO:0000313" key="3">
    <source>
        <dbReference type="Proteomes" id="UP000235965"/>
    </source>
</evidence>
<reference evidence="2 3" key="1">
    <citation type="submission" date="2017-12" db="EMBL/GenBank/DDBJ databases">
        <title>Hemimetabolous genomes reveal molecular basis of termite eusociality.</title>
        <authorList>
            <person name="Harrison M.C."/>
            <person name="Jongepier E."/>
            <person name="Robertson H.M."/>
            <person name="Arning N."/>
            <person name="Bitard-Feildel T."/>
            <person name="Chao H."/>
            <person name="Childers C.P."/>
            <person name="Dinh H."/>
            <person name="Doddapaneni H."/>
            <person name="Dugan S."/>
            <person name="Gowin J."/>
            <person name="Greiner C."/>
            <person name="Han Y."/>
            <person name="Hu H."/>
            <person name="Hughes D.S.T."/>
            <person name="Huylmans A.-K."/>
            <person name="Kemena C."/>
            <person name="Kremer L.P.M."/>
            <person name="Lee S.L."/>
            <person name="Lopez-Ezquerra A."/>
            <person name="Mallet L."/>
            <person name="Monroy-Kuhn J.M."/>
            <person name="Moser A."/>
            <person name="Murali S.C."/>
            <person name="Muzny D.M."/>
            <person name="Otani S."/>
            <person name="Piulachs M.-D."/>
            <person name="Poelchau M."/>
            <person name="Qu J."/>
            <person name="Schaub F."/>
            <person name="Wada-Katsumata A."/>
            <person name="Worley K.C."/>
            <person name="Xie Q."/>
            <person name="Ylla G."/>
            <person name="Poulsen M."/>
            <person name="Gibbs R.A."/>
            <person name="Schal C."/>
            <person name="Richards S."/>
            <person name="Belles X."/>
            <person name="Korb J."/>
            <person name="Bornberg-Bauer E."/>
        </authorList>
    </citation>
    <scope>NUCLEOTIDE SEQUENCE [LARGE SCALE GENOMIC DNA]</scope>
    <source>
        <tissue evidence="2">Whole body</tissue>
    </source>
</reference>
<feature type="region of interest" description="Disordered" evidence="1">
    <location>
        <begin position="1"/>
        <end position="20"/>
    </location>
</feature>
<dbReference type="InParanoid" id="A0A2J7Q2N8"/>
<comment type="caution">
    <text evidence="2">The sequence shown here is derived from an EMBL/GenBank/DDBJ whole genome shotgun (WGS) entry which is preliminary data.</text>
</comment>
<evidence type="ECO:0000256" key="1">
    <source>
        <dbReference type="SAM" id="MobiDB-lite"/>
    </source>
</evidence>
<organism evidence="2 3">
    <name type="scientific">Cryptotermes secundus</name>
    <dbReference type="NCBI Taxonomy" id="105785"/>
    <lineage>
        <taxon>Eukaryota</taxon>
        <taxon>Metazoa</taxon>
        <taxon>Ecdysozoa</taxon>
        <taxon>Arthropoda</taxon>
        <taxon>Hexapoda</taxon>
        <taxon>Insecta</taxon>
        <taxon>Pterygota</taxon>
        <taxon>Neoptera</taxon>
        <taxon>Polyneoptera</taxon>
        <taxon>Dictyoptera</taxon>
        <taxon>Blattodea</taxon>
        <taxon>Blattoidea</taxon>
        <taxon>Termitoidae</taxon>
        <taxon>Kalotermitidae</taxon>
        <taxon>Cryptotermitinae</taxon>
        <taxon>Cryptotermes</taxon>
    </lineage>
</organism>
<sequence length="49" mass="5700">MHRRKISDRGVEGVRSDRRPVEERVLRNSSHHKLCAGFDYECGALFEVT</sequence>
<name>A0A2J7Q2N8_9NEOP</name>
<keyword evidence="3" id="KW-1185">Reference proteome</keyword>
<dbReference type="AlphaFoldDB" id="A0A2J7Q2N8"/>
<dbReference type="EMBL" id="NEVH01019369">
    <property type="protein sequence ID" value="PNF22833.1"/>
    <property type="molecule type" value="Genomic_DNA"/>
</dbReference>
<protein>
    <submittedName>
        <fullName evidence="2">Uncharacterized protein</fullName>
    </submittedName>
</protein>